<dbReference type="GO" id="GO:0005886">
    <property type="term" value="C:plasma membrane"/>
    <property type="evidence" value="ECO:0007669"/>
    <property type="project" value="UniProtKB-SubCell"/>
</dbReference>
<keyword evidence="2" id="KW-1003">Cell membrane</keyword>
<dbReference type="SUPFAM" id="SSF49879">
    <property type="entry name" value="SMAD/FHA domain"/>
    <property type="match status" value="1"/>
</dbReference>
<dbReference type="Proteomes" id="UP000633205">
    <property type="component" value="Unassembled WGS sequence"/>
</dbReference>
<keyword evidence="11" id="KW-1185">Reference proteome</keyword>
<dbReference type="Pfam" id="PF00498">
    <property type="entry name" value="FHA"/>
    <property type="match status" value="1"/>
</dbReference>
<dbReference type="PANTHER" id="PTHR36115:SF6">
    <property type="entry name" value="PROLINE-RICH ANTIGEN HOMOLOG"/>
    <property type="match status" value="1"/>
</dbReference>
<dbReference type="PANTHER" id="PTHR36115">
    <property type="entry name" value="PROLINE-RICH ANTIGEN HOMOLOG-RELATED"/>
    <property type="match status" value="1"/>
</dbReference>
<protein>
    <recommendedName>
        <fullName evidence="9">FHA domain-containing protein</fullName>
    </recommendedName>
</protein>
<feature type="compositionally biased region" description="Pro residues" evidence="7">
    <location>
        <begin position="353"/>
        <end position="368"/>
    </location>
</feature>
<evidence type="ECO:0000259" key="9">
    <source>
        <dbReference type="PROSITE" id="PS50006"/>
    </source>
</evidence>
<reference evidence="10" key="2">
    <citation type="submission" date="2020-09" db="EMBL/GenBank/DDBJ databases">
        <authorList>
            <person name="Sun Q."/>
            <person name="Zhou Y."/>
        </authorList>
    </citation>
    <scope>NUCLEOTIDE SEQUENCE</scope>
    <source>
        <strain evidence="10">CGMCC 1.15152</strain>
    </source>
</reference>
<feature type="transmembrane region" description="Helical" evidence="8">
    <location>
        <begin position="141"/>
        <end position="167"/>
    </location>
</feature>
<evidence type="ECO:0000256" key="2">
    <source>
        <dbReference type="ARBA" id="ARBA00022475"/>
    </source>
</evidence>
<feature type="compositionally biased region" description="Basic and acidic residues" evidence="7">
    <location>
        <begin position="294"/>
        <end position="304"/>
    </location>
</feature>
<feature type="transmembrane region" description="Helical" evidence="8">
    <location>
        <begin position="86"/>
        <end position="110"/>
    </location>
</feature>
<evidence type="ECO:0000256" key="5">
    <source>
        <dbReference type="ARBA" id="ARBA00022989"/>
    </source>
</evidence>
<dbReference type="InterPro" id="IPR008984">
    <property type="entry name" value="SMAD_FHA_dom_sf"/>
</dbReference>
<dbReference type="EMBL" id="BMHO01000001">
    <property type="protein sequence ID" value="GGD25755.1"/>
    <property type="molecule type" value="Genomic_DNA"/>
</dbReference>
<comment type="caution">
    <text evidence="10">The sequence shown here is derived from an EMBL/GenBank/DDBJ whole genome shotgun (WGS) entry which is preliminary data.</text>
</comment>
<keyword evidence="3" id="KW-0597">Phosphoprotein</keyword>
<feature type="transmembrane region" description="Helical" evidence="8">
    <location>
        <begin position="45"/>
        <end position="71"/>
    </location>
</feature>
<dbReference type="Pfam" id="PF06271">
    <property type="entry name" value="RDD"/>
    <property type="match status" value="1"/>
</dbReference>
<feature type="compositionally biased region" description="Pro residues" evidence="7">
    <location>
        <begin position="314"/>
        <end position="345"/>
    </location>
</feature>
<keyword evidence="6 8" id="KW-0472">Membrane</keyword>
<dbReference type="Gene3D" id="2.60.200.20">
    <property type="match status" value="1"/>
</dbReference>
<comment type="subcellular location">
    <subcellularLocation>
        <location evidence="1">Cell membrane</location>
        <topology evidence="1">Multi-pass membrane protein</topology>
    </subcellularLocation>
</comment>
<evidence type="ECO:0000256" key="4">
    <source>
        <dbReference type="ARBA" id="ARBA00022692"/>
    </source>
</evidence>
<name>A0A916Y1X4_9MICO</name>
<dbReference type="CDD" id="cd00060">
    <property type="entry name" value="FHA"/>
    <property type="match status" value="1"/>
</dbReference>
<keyword evidence="5 8" id="KW-1133">Transmembrane helix</keyword>
<feature type="domain" description="FHA" evidence="9">
    <location>
        <begin position="386"/>
        <end position="441"/>
    </location>
</feature>
<feature type="region of interest" description="Disordered" evidence="7">
    <location>
        <begin position="250"/>
        <end position="371"/>
    </location>
</feature>
<dbReference type="AlphaFoldDB" id="A0A916Y1X4"/>
<dbReference type="PROSITE" id="PS50006">
    <property type="entry name" value="FHA_DOMAIN"/>
    <property type="match status" value="1"/>
</dbReference>
<dbReference type="InterPro" id="IPR051791">
    <property type="entry name" value="Pra-immunoreactive"/>
</dbReference>
<sequence length="481" mass="50636">MTAIWEIDDGEEEVPGLDADGRPDPAYAARLGLIRAPFPRRALSVLIDVVVYLLVQLPLWLFAMPLVFLYLSGSLSLYGFVTHPSFLLAAIMAGATVLLTLVLGIVQFVLHGRKGTTIGKSVFGLRSVHVAKLGRPGFWRVVLRSIIVAASGLVVVGPLVMVLSPLWDSERRGRGWHDHATRVWLIDVRGGLDPYDDKRMRVARKAAEAAEIAERPGLPSLATSAASGTAPEYRPAARVSAGVLGVARTHADDDAPPVGLPDTVAPSPATARDAAPQVVLGVPTNLRGAPPERPTPRMPDRVESEPAPSAPSSVAPPPIPQASPPQPSPQPEATPPQPGLTPPAPEAASPDASVPPAPPVPPRPPAPPEGVLVLDTGQRIRVAGRVLLGRDPQARADIGDARLIAIPDDTRSISKTHLSLRVTELGVELSDLGSTNGTEIERDGQSAVVAPGAPVLAARGDTVRFGDRTFVIHLSTTDRLA</sequence>
<evidence type="ECO:0000256" key="7">
    <source>
        <dbReference type="SAM" id="MobiDB-lite"/>
    </source>
</evidence>
<accession>A0A916Y1X4</accession>
<evidence type="ECO:0000256" key="3">
    <source>
        <dbReference type="ARBA" id="ARBA00022553"/>
    </source>
</evidence>
<organism evidence="10 11">
    <name type="scientific">Microbacterium faecale</name>
    <dbReference type="NCBI Taxonomy" id="1804630"/>
    <lineage>
        <taxon>Bacteria</taxon>
        <taxon>Bacillati</taxon>
        <taxon>Actinomycetota</taxon>
        <taxon>Actinomycetes</taxon>
        <taxon>Micrococcales</taxon>
        <taxon>Microbacteriaceae</taxon>
        <taxon>Microbacterium</taxon>
    </lineage>
</organism>
<reference evidence="10" key="1">
    <citation type="journal article" date="2014" name="Int. J. Syst. Evol. Microbiol.">
        <title>Complete genome sequence of Corynebacterium casei LMG S-19264T (=DSM 44701T), isolated from a smear-ripened cheese.</title>
        <authorList>
            <consortium name="US DOE Joint Genome Institute (JGI-PGF)"/>
            <person name="Walter F."/>
            <person name="Albersmeier A."/>
            <person name="Kalinowski J."/>
            <person name="Ruckert C."/>
        </authorList>
    </citation>
    <scope>NUCLEOTIDE SEQUENCE</scope>
    <source>
        <strain evidence="10">CGMCC 1.15152</strain>
    </source>
</reference>
<evidence type="ECO:0000313" key="11">
    <source>
        <dbReference type="Proteomes" id="UP000633205"/>
    </source>
</evidence>
<proteinExistence type="predicted"/>
<evidence type="ECO:0000256" key="1">
    <source>
        <dbReference type="ARBA" id="ARBA00004651"/>
    </source>
</evidence>
<evidence type="ECO:0000313" key="10">
    <source>
        <dbReference type="EMBL" id="GGD25755.1"/>
    </source>
</evidence>
<evidence type="ECO:0000256" key="6">
    <source>
        <dbReference type="ARBA" id="ARBA00023136"/>
    </source>
</evidence>
<dbReference type="InterPro" id="IPR010432">
    <property type="entry name" value="RDD"/>
</dbReference>
<dbReference type="RefSeq" id="WP_188710491.1">
    <property type="nucleotide sequence ID" value="NZ_BMHO01000001.1"/>
</dbReference>
<gene>
    <name evidence="10" type="ORF">GCM10010915_02240</name>
</gene>
<dbReference type="InterPro" id="IPR000253">
    <property type="entry name" value="FHA_dom"/>
</dbReference>
<keyword evidence="4 8" id="KW-0812">Transmembrane</keyword>
<evidence type="ECO:0000256" key="8">
    <source>
        <dbReference type="SAM" id="Phobius"/>
    </source>
</evidence>